<organism evidence="1">
    <name type="scientific">Anguilla anguilla</name>
    <name type="common">European freshwater eel</name>
    <name type="synonym">Muraena anguilla</name>
    <dbReference type="NCBI Taxonomy" id="7936"/>
    <lineage>
        <taxon>Eukaryota</taxon>
        <taxon>Metazoa</taxon>
        <taxon>Chordata</taxon>
        <taxon>Craniata</taxon>
        <taxon>Vertebrata</taxon>
        <taxon>Euteleostomi</taxon>
        <taxon>Actinopterygii</taxon>
        <taxon>Neopterygii</taxon>
        <taxon>Teleostei</taxon>
        <taxon>Anguilliformes</taxon>
        <taxon>Anguillidae</taxon>
        <taxon>Anguilla</taxon>
    </lineage>
</organism>
<protein>
    <submittedName>
        <fullName evidence="1">Uncharacterized protein</fullName>
    </submittedName>
</protein>
<dbReference type="EMBL" id="GBXM01018732">
    <property type="protein sequence ID" value="JAH89845.1"/>
    <property type="molecule type" value="Transcribed_RNA"/>
</dbReference>
<proteinExistence type="predicted"/>
<reference evidence="1" key="1">
    <citation type="submission" date="2014-11" db="EMBL/GenBank/DDBJ databases">
        <authorList>
            <person name="Amaro Gonzalez C."/>
        </authorList>
    </citation>
    <scope>NUCLEOTIDE SEQUENCE</scope>
</reference>
<name>A0A0E9WJW1_ANGAN</name>
<reference evidence="1" key="2">
    <citation type="journal article" date="2015" name="Fish Shellfish Immunol.">
        <title>Early steps in the European eel (Anguilla anguilla)-Vibrio vulnificus interaction in the gills: Role of the RtxA13 toxin.</title>
        <authorList>
            <person name="Callol A."/>
            <person name="Pajuelo D."/>
            <person name="Ebbesson L."/>
            <person name="Teles M."/>
            <person name="MacKenzie S."/>
            <person name="Amaro C."/>
        </authorList>
    </citation>
    <scope>NUCLEOTIDE SEQUENCE</scope>
</reference>
<evidence type="ECO:0000313" key="1">
    <source>
        <dbReference type="EMBL" id="JAH89845.1"/>
    </source>
</evidence>
<accession>A0A0E9WJW1</accession>
<sequence>MRHQTGCRPEHCLLKCKTTSAAFKVKGSHITTCGKRGGPYRSHMSSICLENLNLTLHLDQYHFC</sequence>
<dbReference type="AlphaFoldDB" id="A0A0E9WJW1"/>